<keyword evidence="3" id="KW-0687">Ribonucleoprotein</keyword>
<dbReference type="GO" id="GO:1990904">
    <property type="term" value="C:ribonucleoprotein complex"/>
    <property type="evidence" value="ECO:0007669"/>
    <property type="project" value="UniProtKB-KW"/>
</dbReference>
<evidence type="ECO:0000313" key="4">
    <source>
        <dbReference type="EMBL" id="CAB4219159.1"/>
    </source>
</evidence>
<dbReference type="HAMAP" id="MF_00358">
    <property type="entry name" value="Ribosomal_bS21"/>
    <property type="match status" value="1"/>
</dbReference>
<keyword evidence="2 4" id="KW-0689">Ribosomal protein</keyword>
<evidence type="ECO:0000256" key="2">
    <source>
        <dbReference type="ARBA" id="ARBA00022980"/>
    </source>
</evidence>
<dbReference type="Gene3D" id="1.20.5.1150">
    <property type="entry name" value="Ribosomal protein S8"/>
    <property type="match status" value="1"/>
</dbReference>
<dbReference type="NCBIfam" id="TIGR00030">
    <property type="entry name" value="S21p"/>
    <property type="match status" value="1"/>
</dbReference>
<protein>
    <submittedName>
        <fullName evidence="4">RpsU Ribosomal protein S21</fullName>
    </submittedName>
</protein>
<name>A0A6J5SV59_9CAUD</name>
<proteinExistence type="inferred from homology"/>
<sequence>MLIVNVKENGTLDRALKVLKRKFEKTGTVKQLRSRKEFIKPSIKRRQEIRNAQYRQSLNND</sequence>
<accession>A0A6J5SV59</accession>
<evidence type="ECO:0000256" key="3">
    <source>
        <dbReference type="ARBA" id="ARBA00023274"/>
    </source>
</evidence>
<organism evidence="4">
    <name type="scientific">uncultured Caudovirales phage</name>
    <dbReference type="NCBI Taxonomy" id="2100421"/>
    <lineage>
        <taxon>Viruses</taxon>
        <taxon>Duplodnaviria</taxon>
        <taxon>Heunggongvirae</taxon>
        <taxon>Uroviricota</taxon>
        <taxon>Caudoviricetes</taxon>
        <taxon>Peduoviridae</taxon>
        <taxon>Maltschvirus</taxon>
        <taxon>Maltschvirus maltsch</taxon>
    </lineage>
</organism>
<comment type="similarity">
    <text evidence="1">Belongs to the bacterial ribosomal protein bS21 family.</text>
</comment>
<reference evidence="4" key="1">
    <citation type="submission" date="2020-05" db="EMBL/GenBank/DDBJ databases">
        <authorList>
            <person name="Chiriac C."/>
            <person name="Salcher M."/>
            <person name="Ghai R."/>
            <person name="Kavagutti S V."/>
        </authorList>
    </citation>
    <scope>NUCLEOTIDE SEQUENCE</scope>
</reference>
<evidence type="ECO:0000256" key="1">
    <source>
        <dbReference type="ARBA" id="ARBA00006640"/>
    </source>
</evidence>
<dbReference type="GO" id="GO:0003735">
    <property type="term" value="F:structural constituent of ribosome"/>
    <property type="evidence" value="ECO:0007669"/>
    <property type="project" value="InterPro"/>
</dbReference>
<dbReference type="InterPro" id="IPR001911">
    <property type="entry name" value="Ribosomal_bS21"/>
</dbReference>
<dbReference type="Pfam" id="PF01165">
    <property type="entry name" value="Ribosomal_S21"/>
    <property type="match status" value="1"/>
</dbReference>
<gene>
    <name evidence="4" type="ORF">UFOVP1604_242</name>
</gene>
<dbReference type="EMBL" id="LR797474">
    <property type="protein sequence ID" value="CAB4219159.1"/>
    <property type="molecule type" value="Genomic_DNA"/>
</dbReference>
<dbReference type="InterPro" id="IPR038380">
    <property type="entry name" value="Ribosomal_bS21_sf"/>
</dbReference>